<evidence type="ECO:0000256" key="1">
    <source>
        <dbReference type="SAM" id="MobiDB-lite"/>
    </source>
</evidence>
<sequence>MGDLPTNGLMAETSNTTNGLTRDQRNDLREDLIGVLVAHGLIGGSESVTMNVSNIMQGGEFAGVAISGMAYQRPEQLPPASECTRTDGDPLVAAIKRAEVASAPAWTREQYDAWIKSEVDLDEIADAVAVRAEAPA</sequence>
<dbReference type="RefSeq" id="WP_121433830.1">
    <property type="nucleotide sequence ID" value="NZ_RBWU01000002.1"/>
</dbReference>
<comment type="caution">
    <text evidence="2">The sequence shown here is derived from an EMBL/GenBank/DDBJ whole genome shotgun (WGS) entry which is preliminary data.</text>
</comment>
<dbReference type="EMBL" id="RBWU01000002">
    <property type="protein sequence ID" value="RKS76495.1"/>
    <property type="molecule type" value="Genomic_DNA"/>
</dbReference>
<protein>
    <submittedName>
        <fullName evidence="2">Uncharacterized protein</fullName>
    </submittedName>
</protein>
<keyword evidence="3" id="KW-1185">Reference proteome</keyword>
<feature type="compositionally biased region" description="Polar residues" evidence="1">
    <location>
        <begin position="12"/>
        <end position="21"/>
    </location>
</feature>
<proteinExistence type="predicted"/>
<accession>A0A495QSL2</accession>
<name>A0A495QSL2_9ACTN</name>
<gene>
    <name evidence="2" type="ORF">BZB76_1851</name>
</gene>
<feature type="region of interest" description="Disordered" evidence="1">
    <location>
        <begin position="1"/>
        <end position="23"/>
    </location>
</feature>
<dbReference type="AlphaFoldDB" id="A0A495QSL2"/>
<evidence type="ECO:0000313" key="2">
    <source>
        <dbReference type="EMBL" id="RKS76495.1"/>
    </source>
</evidence>
<evidence type="ECO:0000313" key="3">
    <source>
        <dbReference type="Proteomes" id="UP000274601"/>
    </source>
</evidence>
<dbReference type="Proteomes" id="UP000274601">
    <property type="component" value="Unassembled WGS sequence"/>
</dbReference>
<organism evidence="2 3">
    <name type="scientific">Actinomadura pelletieri DSM 43383</name>
    <dbReference type="NCBI Taxonomy" id="1120940"/>
    <lineage>
        <taxon>Bacteria</taxon>
        <taxon>Bacillati</taxon>
        <taxon>Actinomycetota</taxon>
        <taxon>Actinomycetes</taxon>
        <taxon>Streptosporangiales</taxon>
        <taxon>Thermomonosporaceae</taxon>
        <taxon>Actinomadura</taxon>
    </lineage>
</organism>
<reference evidence="2 3" key="1">
    <citation type="submission" date="2018-10" db="EMBL/GenBank/DDBJ databases">
        <title>Genomic Encyclopedia of Archaeal and Bacterial Type Strains, Phase II (KMG-II): from individual species to whole genera.</title>
        <authorList>
            <person name="Goeker M."/>
        </authorList>
    </citation>
    <scope>NUCLEOTIDE SEQUENCE [LARGE SCALE GENOMIC DNA]</scope>
    <source>
        <strain evidence="2 3">DSM 43383</strain>
    </source>
</reference>